<dbReference type="PANTHER" id="PTHR12894:SF27">
    <property type="entry name" value="TRANSFORMING GROWTH FACTOR-BETA RECEPTOR-ASSOCIATED PROTEIN 1"/>
    <property type="match status" value="1"/>
</dbReference>
<dbReference type="GO" id="GO:0006914">
    <property type="term" value="P:autophagy"/>
    <property type="evidence" value="ECO:0007669"/>
    <property type="project" value="TreeGrafter"/>
</dbReference>
<keyword evidence="2" id="KW-0813">Transport</keyword>
<keyword evidence="3" id="KW-0963">Cytoplasm</keyword>
<feature type="domain" description="CNH" evidence="6">
    <location>
        <begin position="36"/>
        <end position="324"/>
    </location>
</feature>
<name>A0A9P6EGX9_9AGAR</name>
<dbReference type="InterPro" id="IPR032914">
    <property type="entry name" value="Vam6/VPS39/TRAP1"/>
</dbReference>
<comment type="subcellular location">
    <subcellularLocation>
        <location evidence="1">Cytoplasm</location>
    </subcellularLocation>
</comment>
<gene>
    <name evidence="7" type="ORF">CPB83DRAFT_854136</name>
</gene>
<organism evidence="7 8">
    <name type="scientific">Crepidotus variabilis</name>
    <dbReference type="NCBI Taxonomy" id="179855"/>
    <lineage>
        <taxon>Eukaryota</taxon>
        <taxon>Fungi</taxon>
        <taxon>Dikarya</taxon>
        <taxon>Basidiomycota</taxon>
        <taxon>Agaricomycotina</taxon>
        <taxon>Agaricomycetes</taxon>
        <taxon>Agaricomycetidae</taxon>
        <taxon>Agaricales</taxon>
        <taxon>Agaricineae</taxon>
        <taxon>Crepidotaceae</taxon>
        <taxon>Crepidotus</taxon>
    </lineage>
</organism>
<evidence type="ECO:0000256" key="4">
    <source>
        <dbReference type="ARBA" id="ARBA00022927"/>
    </source>
</evidence>
<proteinExistence type="predicted"/>
<evidence type="ECO:0000256" key="2">
    <source>
        <dbReference type="ARBA" id="ARBA00022448"/>
    </source>
</evidence>
<evidence type="ECO:0000256" key="3">
    <source>
        <dbReference type="ARBA" id="ARBA00022490"/>
    </source>
</evidence>
<evidence type="ECO:0000256" key="1">
    <source>
        <dbReference type="ARBA" id="ARBA00004496"/>
    </source>
</evidence>
<dbReference type="Proteomes" id="UP000807306">
    <property type="component" value="Unassembled WGS sequence"/>
</dbReference>
<dbReference type="Pfam" id="PF00780">
    <property type="entry name" value="CNH"/>
    <property type="match status" value="1"/>
</dbReference>
<dbReference type="GO" id="GO:0015031">
    <property type="term" value="P:protein transport"/>
    <property type="evidence" value="ECO:0007669"/>
    <property type="project" value="UniProtKB-KW"/>
</dbReference>
<dbReference type="GO" id="GO:0034058">
    <property type="term" value="P:endosomal vesicle fusion"/>
    <property type="evidence" value="ECO:0007669"/>
    <property type="project" value="TreeGrafter"/>
</dbReference>
<keyword evidence="8" id="KW-1185">Reference proteome</keyword>
<dbReference type="AlphaFoldDB" id="A0A9P6EGX9"/>
<keyword evidence="4" id="KW-0653">Protein transport</keyword>
<accession>A0A9P6EGX9</accession>
<evidence type="ECO:0000256" key="5">
    <source>
        <dbReference type="SAM" id="MobiDB-lite"/>
    </source>
</evidence>
<dbReference type="GO" id="GO:0016020">
    <property type="term" value="C:membrane"/>
    <property type="evidence" value="ECO:0007669"/>
    <property type="project" value="TreeGrafter"/>
</dbReference>
<dbReference type="EMBL" id="MU157851">
    <property type="protein sequence ID" value="KAF9528703.1"/>
    <property type="molecule type" value="Genomic_DNA"/>
</dbReference>
<dbReference type="GO" id="GO:0005737">
    <property type="term" value="C:cytoplasm"/>
    <property type="evidence" value="ECO:0007669"/>
    <property type="project" value="UniProtKB-SubCell"/>
</dbReference>
<reference evidence="7" key="1">
    <citation type="submission" date="2020-11" db="EMBL/GenBank/DDBJ databases">
        <authorList>
            <consortium name="DOE Joint Genome Institute"/>
            <person name="Ahrendt S."/>
            <person name="Riley R."/>
            <person name="Andreopoulos W."/>
            <person name="Labutti K."/>
            <person name="Pangilinan J."/>
            <person name="Ruiz-Duenas F.J."/>
            <person name="Barrasa J.M."/>
            <person name="Sanchez-Garcia M."/>
            <person name="Camarero S."/>
            <person name="Miyauchi S."/>
            <person name="Serrano A."/>
            <person name="Linde D."/>
            <person name="Babiker R."/>
            <person name="Drula E."/>
            <person name="Ayuso-Fernandez I."/>
            <person name="Pacheco R."/>
            <person name="Padilla G."/>
            <person name="Ferreira P."/>
            <person name="Barriuso J."/>
            <person name="Kellner H."/>
            <person name="Castanera R."/>
            <person name="Alfaro M."/>
            <person name="Ramirez L."/>
            <person name="Pisabarro A.G."/>
            <person name="Kuo A."/>
            <person name="Tritt A."/>
            <person name="Lipzen A."/>
            <person name="He G."/>
            <person name="Yan M."/>
            <person name="Ng V."/>
            <person name="Cullen D."/>
            <person name="Martin F."/>
            <person name="Rosso M.-N."/>
            <person name="Henrissat B."/>
            <person name="Hibbett D."/>
            <person name="Martinez A.T."/>
            <person name="Grigoriev I.V."/>
        </authorList>
    </citation>
    <scope>NUCLEOTIDE SEQUENCE</scope>
    <source>
        <strain evidence="7">CBS 506.95</strain>
    </source>
</reference>
<evidence type="ECO:0000313" key="7">
    <source>
        <dbReference type="EMBL" id="KAF9528703.1"/>
    </source>
</evidence>
<dbReference type="OrthoDB" id="5325112at2759"/>
<dbReference type="InterPro" id="IPR001180">
    <property type="entry name" value="CNH_dom"/>
</dbReference>
<dbReference type="PROSITE" id="PS50219">
    <property type="entry name" value="CNH"/>
    <property type="match status" value="1"/>
</dbReference>
<feature type="region of interest" description="Disordered" evidence="5">
    <location>
        <begin position="317"/>
        <end position="355"/>
    </location>
</feature>
<comment type="caution">
    <text evidence="7">The sequence shown here is derived from an EMBL/GenBank/DDBJ whole genome shotgun (WGS) entry which is preliminary data.</text>
</comment>
<evidence type="ECO:0000313" key="8">
    <source>
        <dbReference type="Proteomes" id="UP000807306"/>
    </source>
</evidence>
<dbReference type="PANTHER" id="PTHR12894">
    <property type="entry name" value="CNH DOMAIN CONTAINING"/>
    <property type="match status" value="1"/>
</dbReference>
<protein>
    <recommendedName>
        <fullName evidence="6">CNH domain-containing protein</fullName>
    </recommendedName>
</protein>
<sequence length="386" mass="41608">MSLTPVDVPPFQLQKLISEVVDSHIFERSADSSLGQIQVSCAQALGSEIYVGCSNGNLLRFALHDSGDKLQSYTLLSGQTIPGDKPIDDIVLIPSLSRALILSDSQVSFYTIPSLDPCPIKPIRHVLAFAVDDHHLKRPPPSAAPAGINLPLDSVDFCIVKRTGIALYTLKERLVYLKDIPLPPNHGTTLARRAGPYLCLAGKTDYNIVNLEAASLLPFLPISQAETTPSFVKPSITIVSPSEFLILSWMGASTLGVFMTGDGDPVRGTLEWPQHPEAISLDYPYITSLLPNGTIEIHSIETQALIQVIPAPPASGLTSKATSPVRSATHQRLSSVGSTRSVRSPLPTSVEPSKRTNILSSAGGYLVPSTEKLDKMRRVPVKLVRT</sequence>
<evidence type="ECO:0000259" key="6">
    <source>
        <dbReference type="PROSITE" id="PS50219"/>
    </source>
</evidence>